<evidence type="ECO:0000256" key="1">
    <source>
        <dbReference type="ARBA" id="ARBA00022723"/>
    </source>
</evidence>
<sequence>MSWPSKRTEYAGDVYVKVVQLFNVKKVGLFGQSDPFVTLGLQNSSAQTQVVKNNANPVYNETFVFKYDPAIDDNEIRFRVYDQATFGSDTSIGTARFSIEYFLNYKMNKRLEFKSDKGEIVAEGEFEILYDAPEGPNYKPEHAEAFTEVQKIEPIVQLQPRDTKPWEQQKELRQGGYGSHFNKVYSKPSTQTPQQRAQLAKLRKYR</sequence>
<feature type="region of interest" description="Disordered" evidence="3">
    <location>
        <begin position="159"/>
        <end position="206"/>
    </location>
</feature>
<proteinExistence type="predicted"/>
<dbReference type="Gene3D" id="2.60.40.150">
    <property type="entry name" value="C2 domain"/>
    <property type="match status" value="1"/>
</dbReference>
<feature type="domain" description="C2" evidence="4">
    <location>
        <begin position="1"/>
        <end position="113"/>
    </location>
</feature>
<dbReference type="GO" id="GO:0005509">
    <property type="term" value="F:calcium ion binding"/>
    <property type="evidence" value="ECO:0007669"/>
    <property type="project" value="TreeGrafter"/>
</dbReference>
<organism evidence="5 6">
    <name type="scientific">Streblomastix strix</name>
    <dbReference type="NCBI Taxonomy" id="222440"/>
    <lineage>
        <taxon>Eukaryota</taxon>
        <taxon>Metamonada</taxon>
        <taxon>Preaxostyla</taxon>
        <taxon>Oxymonadida</taxon>
        <taxon>Streblomastigidae</taxon>
        <taxon>Streblomastix</taxon>
    </lineage>
</organism>
<dbReference type="OrthoDB" id="270970at2759"/>
<keyword evidence="2" id="KW-0106">Calcium</keyword>
<dbReference type="SUPFAM" id="SSF49562">
    <property type="entry name" value="C2 domain (Calcium/lipid-binding domain, CaLB)"/>
    <property type="match status" value="1"/>
</dbReference>
<name>A0A5J4VP88_9EUKA</name>
<dbReference type="PANTHER" id="PTHR45911:SF4">
    <property type="entry name" value="MULTIPLE C2 AND TRANSMEMBRANE DOMAIN-CONTAINING PROTEIN"/>
    <property type="match status" value="1"/>
</dbReference>
<dbReference type="InterPro" id="IPR000008">
    <property type="entry name" value="C2_dom"/>
</dbReference>
<evidence type="ECO:0000259" key="4">
    <source>
        <dbReference type="PROSITE" id="PS50004"/>
    </source>
</evidence>
<comment type="caution">
    <text evidence="5">The sequence shown here is derived from an EMBL/GenBank/DDBJ whole genome shotgun (WGS) entry which is preliminary data.</text>
</comment>
<feature type="compositionally biased region" description="Basic and acidic residues" evidence="3">
    <location>
        <begin position="161"/>
        <end position="173"/>
    </location>
</feature>
<dbReference type="PANTHER" id="PTHR45911">
    <property type="entry name" value="C2 DOMAIN-CONTAINING PROTEIN"/>
    <property type="match status" value="1"/>
</dbReference>
<dbReference type="AlphaFoldDB" id="A0A5J4VP88"/>
<evidence type="ECO:0000256" key="3">
    <source>
        <dbReference type="SAM" id="MobiDB-lite"/>
    </source>
</evidence>
<dbReference type="Pfam" id="PF00168">
    <property type="entry name" value="C2"/>
    <property type="match status" value="1"/>
</dbReference>
<dbReference type="GO" id="GO:0016020">
    <property type="term" value="C:membrane"/>
    <property type="evidence" value="ECO:0007669"/>
    <property type="project" value="TreeGrafter"/>
</dbReference>
<evidence type="ECO:0000256" key="2">
    <source>
        <dbReference type="ARBA" id="ARBA00022837"/>
    </source>
</evidence>
<dbReference type="EMBL" id="SNRW01005756">
    <property type="protein sequence ID" value="KAA6384447.1"/>
    <property type="molecule type" value="Genomic_DNA"/>
</dbReference>
<dbReference type="PROSITE" id="PS50004">
    <property type="entry name" value="C2"/>
    <property type="match status" value="1"/>
</dbReference>
<feature type="compositionally biased region" description="Polar residues" evidence="3">
    <location>
        <begin position="187"/>
        <end position="197"/>
    </location>
</feature>
<evidence type="ECO:0000313" key="5">
    <source>
        <dbReference type="EMBL" id="KAA6384447.1"/>
    </source>
</evidence>
<gene>
    <name evidence="5" type="ORF">EZS28_020025</name>
</gene>
<dbReference type="InterPro" id="IPR035892">
    <property type="entry name" value="C2_domain_sf"/>
</dbReference>
<protein>
    <recommendedName>
        <fullName evidence="4">C2 domain-containing protein</fullName>
    </recommendedName>
</protein>
<keyword evidence="1" id="KW-0479">Metal-binding</keyword>
<accession>A0A5J4VP88</accession>
<dbReference type="Proteomes" id="UP000324800">
    <property type="component" value="Unassembled WGS sequence"/>
</dbReference>
<reference evidence="5 6" key="1">
    <citation type="submission" date="2019-03" db="EMBL/GenBank/DDBJ databases">
        <title>Single cell metagenomics reveals metabolic interactions within the superorganism composed of flagellate Streblomastix strix and complex community of Bacteroidetes bacteria on its surface.</title>
        <authorList>
            <person name="Treitli S.C."/>
            <person name="Kolisko M."/>
            <person name="Husnik F."/>
            <person name="Keeling P."/>
            <person name="Hampl V."/>
        </authorList>
    </citation>
    <scope>NUCLEOTIDE SEQUENCE [LARGE SCALE GENOMIC DNA]</scope>
    <source>
        <strain evidence="5">ST1C</strain>
    </source>
</reference>
<dbReference type="SMART" id="SM00239">
    <property type="entry name" value="C2"/>
    <property type="match status" value="1"/>
</dbReference>
<evidence type="ECO:0000313" key="6">
    <source>
        <dbReference type="Proteomes" id="UP000324800"/>
    </source>
</evidence>
<dbReference type="CDD" id="cd00030">
    <property type="entry name" value="C2"/>
    <property type="match status" value="1"/>
</dbReference>